<dbReference type="InterPro" id="IPR016162">
    <property type="entry name" value="Ald_DH_N"/>
</dbReference>
<dbReference type="Proteomes" id="UP000515220">
    <property type="component" value="Chromosome"/>
</dbReference>
<keyword evidence="1" id="KW-0560">Oxidoreductase</keyword>
<proteinExistence type="predicted"/>
<dbReference type="PANTHER" id="PTHR43521:SF1">
    <property type="entry name" value="ALPHA-AMINOADIPIC SEMIALDEHYDE DEHYDROGENASE"/>
    <property type="match status" value="1"/>
</dbReference>
<dbReference type="Gene3D" id="3.40.605.10">
    <property type="entry name" value="Aldehyde Dehydrogenase, Chain A, domain 1"/>
    <property type="match status" value="1"/>
</dbReference>
<dbReference type="GO" id="GO:0004029">
    <property type="term" value="F:aldehyde dehydrogenase (NAD+) activity"/>
    <property type="evidence" value="ECO:0007669"/>
    <property type="project" value="InterPro"/>
</dbReference>
<gene>
    <name evidence="4" type="ORF">AAJCM20276_34410</name>
</gene>
<dbReference type="EMBL" id="AP023326">
    <property type="protein sequence ID" value="BCI68817.1"/>
    <property type="molecule type" value="Genomic_DNA"/>
</dbReference>
<evidence type="ECO:0000256" key="1">
    <source>
        <dbReference type="ARBA" id="ARBA00023002"/>
    </source>
</evidence>
<dbReference type="SUPFAM" id="SSF53720">
    <property type="entry name" value="ALDH-like"/>
    <property type="match status" value="1"/>
</dbReference>
<reference evidence="4 5" key="1">
    <citation type="submission" date="2020-07" db="EMBL/GenBank/DDBJ databases">
        <title>Complete Genome Sequence of an acetic acid bacterium, Acetobacter aceti JCM20276.</title>
        <authorList>
            <person name="Hirose Y."/>
            <person name="Mihara H."/>
        </authorList>
    </citation>
    <scope>NUCLEOTIDE SEQUENCE [LARGE SCALE GENOMIC DNA]</scope>
    <source>
        <strain evidence="4 5">JCM20276</strain>
    </source>
</reference>
<protein>
    <recommendedName>
        <fullName evidence="3">Aldehyde dehydrogenase domain-containing protein</fullName>
    </recommendedName>
</protein>
<evidence type="ECO:0000259" key="3">
    <source>
        <dbReference type="Pfam" id="PF00171"/>
    </source>
</evidence>
<dbReference type="InterPro" id="IPR015590">
    <property type="entry name" value="Aldehyde_DH_dom"/>
</dbReference>
<dbReference type="PANTHER" id="PTHR43521">
    <property type="entry name" value="ALPHA-AMINOADIPIC SEMIALDEHYDE DEHYDROGENASE"/>
    <property type="match status" value="1"/>
</dbReference>
<keyword evidence="2" id="KW-0520">NAD</keyword>
<evidence type="ECO:0000256" key="2">
    <source>
        <dbReference type="ARBA" id="ARBA00023027"/>
    </source>
</evidence>
<name>A0A6S6PI79_ACEAC</name>
<dbReference type="AlphaFoldDB" id="A0A6S6PI79"/>
<accession>A0A6S6PI79</accession>
<dbReference type="InterPro" id="IPR044638">
    <property type="entry name" value="ALDH7A1-like"/>
</dbReference>
<sequence length="139" mass="15199">MFAISPLFKRRFLQFLEIFQCFTNCIPVGIISAFNFPVAVWSWNAALALIYGDSIVWKPSEKTPLTALAMVALFEKAVAEFGEVPEELSELLIGEVDIRNILSKTRELGGNNESIVAPSADLEAARKAGGIVHGANATW</sequence>
<evidence type="ECO:0000313" key="5">
    <source>
        <dbReference type="Proteomes" id="UP000515220"/>
    </source>
</evidence>
<evidence type="ECO:0000313" key="4">
    <source>
        <dbReference type="EMBL" id="BCI68817.1"/>
    </source>
</evidence>
<organism evidence="4 5">
    <name type="scientific">Acetobacter aceti</name>
    <dbReference type="NCBI Taxonomy" id="435"/>
    <lineage>
        <taxon>Bacteria</taxon>
        <taxon>Pseudomonadati</taxon>
        <taxon>Pseudomonadota</taxon>
        <taxon>Alphaproteobacteria</taxon>
        <taxon>Acetobacterales</taxon>
        <taxon>Acetobacteraceae</taxon>
        <taxon>Acetobacter</taxon>
        <taxon>Acetobacter subgen. Acetobacter</taxon>
    </lineage>
</organism>
<dbReference type="InterPro" id="IPR016161">
    <property type="entry name" value="Ald_DH/histidinol_DH"/>
</dbReference>
<feature type="domain" description="Aldehyde dehydrogenase" evidence="3">
    <location>
        <begin position="28"/>
        <end position="98"/>
    </location>
</feature>
<dbReference type="Pfam" id="PF00171">
    <property type="entry name" value="Aldedh"/>
    <property type="match status" value="1"/>
</dbReference>